<dbReference type="AlphaFoldDB" id="R0H2P9"/>
<accession>R0H2P9</accession>
<gene>
    <name evidence="1" type="ORF">CARUB_v10006181mg</name>
</gene>
<dbReference type="EMBL" id="KB870811">
    <property type="protein sequence ID" value="EOA17788.1"/>
    <property type="molecule type" value="Genomic_DNA"/>
</dbReference>
<organism evidence="1 2">
    <name type="scientific">Capsella rubella</name>
    <dbReference type="NCBI Taxonomy" id="81985"/>
    <lineage>
        <taxon>Eukaryota</taxon>
        <taxon>Viridiplantae</taxon>
        <taxon>Streptophyta</taxon>
        <taxon>Embryophyta</taxon>
        <taxon>Tracheophyta</taxon>
        <taxon>Spermatophyta</taxon>
        <taxon>Magnoliopsida</taxon>
        <taxon>eudicotyledons</taxon>
        <taxon>Gunneridae</taxon>
        <taxon>Pentapetalae</taxon>
        <taxon>rosids</taxon>
        <taxon>malvids</taxon>
        <taxon>Brassicales</taxon>
        <taxon>Brassicaceae</taxon>
        <taxon>Camelineae</taxon>
        <taxon>Capsella</taxon>
    </lineage>
</organism>
<evidence type="ECO:0000313" key="2">
    <source>
        <dbReference type="Proteomes" id="UP000029121"/>
    </source>
</evidence>
<proteinExistence type="predicted"/>
<protein>
    <submittedName>
        <fullName evidence="1">Uncharacterized protein</fullName>
    </submittedName>
</protein>
<evidence type="ECO:0000313" key="1">
    <source>
        <dbReference type="EMBL" id="EOA17788.1"/>
    </source>
</evidence>
<sequence length="64" mass="7388">MHRVPYPPASPLLSQTNPHRITTPIILKAKCWLYSHTDTTLILRVRLSPLQSLNYNNLLYIVCT</sequence>
<reference evidence="2" key="1">
    <citation type="journal article" date="2013" name="Nat. Genet.">
        <title>The Capsella rubella genome and the genomic consequences of rapid mating system evolution.</title>
        <authorList>
            <person name="Slotte T."/>
            <person name="Hazzouri K.M."/>
            <person name="Agren J.A."/>
            <person name="Koenig D."/>
            <person name="Maumus F."/>
            <person name="Guo Y.L."/>
            <person name="Steige K."/>
            <person name="Platts A.E."/>
            <person name="Escobar J.S."/>
            <person name="Newman L.K."/>
            <person name="Wang W."/>
            <person name="Mandakova T."/>
            <person name="Vello E."/>
            <person name="Smith L.M."/>
            <person name="Henz S.R."/>
            <person name="Steffen J."/>
            <person name="Takuno S."/>
            <person name="Brandvain Y."/>
            <person name="Coop G."/>
            <person name="Andolfatto P."/>
            <person name="Hu T.T."/>
            <person name="Blanchette M."/>
            <person name="Clark R.M."/>
            <person name="Quesneville H."/>
            <person name="Nordborg M."/>
            <person name="Gaut B.S."/>
            <person name="Lysak M.A."/>
            <person name="Jenkins J."/>
            <person name="Grimwood J."/>
            <person name="Chapman J."/>
            <person name="Prochnik S."/>
            <person name="Shu S."/>
            <person name="Rokhsar D."/>
            <person name="Schmutz J."/>
            <person name="Weigel D."/>
            <person name="Wright S.I."/>
        </authorList>
    </citation>
    <scope>NUCLEOTIDE SEQUENCE [LARGE SCALE GENOMIC DNA]</scope>
    <source>
        <strain evidence="2">cv. Monte Gargano</strain>
    </source>
</reference>
<dbReference type="Proteomes" id="UP000029121">
    <property type="component" value="Unassembled WGS sequence"/>
</dbReference>
<name>R0H2P9_9BRAS</name>
<keyword evidence="2" id="KW-1185">Reference proteome</keyword>